<reference evidence="2 3" key="1">
    <citation type="submission" date="2006-08" db="EMBL/GenBank/DDBJ databases">
        <title>Complete sequence of Maricaulis maris MCS10.</title>
        <authorList>
            <consortium name="US DOE Joint Genome Institute"/>
            <person name="Copeland A."/>
            <person name="Lucas S."/>
            <person name="Lapidus A."/>
            <person name="Barry K."/>
            <person name="Detter J.C."/>
            <person name="Glavina del Rio T."/>
            <person name="Hammon N."/>
            <person name="Israni S."/>
            <person name="Dalin E."/>
            <person name="Tice H."/>
            <person name="Pitluck S."/>
            <person name="Saunders E."/>
            <person name="Brettin T."/>
            <person name="Bruce D."/>
            <person name="Han C."/>
            <person name="Tapia R."/>
            <person name="Gilna P."/>
            <person name="Schmutz J."/>
            <person name="Larimer F."/>
            <person name="Land M."/>
            <person name="Hauser L."/>
            <person name="Kyrpides N."/>
            <person name="Mikhailova N."/>
            <person name="Viollier P."/>
            <person name="Stephens C."/>
            <person name="Richardson P."/>
        </authorList>
    </citation>
    <scope>NUCLEOTIDE SEQUENCE [LARGE SCALE GENOMIC DNA]</scope>
    <source>
        <strain evidence="2 3">MCS10</strain>
    </source>
</reference>
<feature type="transmembrane region" description="Helical" evidence="1">
    <location>
        <begin position="6"/>
        <end position="26"/>
    </location>
</feature>
<dbReference type="eggNOG" id="ENOG5032YSV">
    <property type="taxonomic scope" value="Bacteria"/>
</dbReference>
<gene>
    <name evidence="2" type="ordered locus">Mmar10_3051</name>
</gene>
<dbReference type="EMBL" id="CP000449">
    <property type="protein sequence ID" value="ABI67332.1"/>
    <property type="molecule type" value="Genomic_DNA"/>
</dbReference>
<evidence type="ECO:0000313" key="2">
    <source>
        <dbReference type="EMBL" id="ABI67332.1"/>
    </source>
</evidence>
<protein>
    <submittedName>
        <fullName evidence="2">Uncharacterized protein</fullName>
    </submittedName>
</protein>
<sequence precursor="true">MNWDIFDFAIAAAMLAVLGIGLALVFRGSAHWASRLAGAGLLVVNLLLFWINGAVGIIGDAGNDANMLYLAVPLVGLGGAACQVFRGRGLGVACLASAAILIVVATITVLAGWGGEGPAWPWDVIVITLVFATLFAIMAGLNRFGLRAQSVSSLAR</sequence>
<feature type="transmembrane region" description="Helical" evidence="1">
    <location>
        <begin position="119"/>
        <end position="141"/>
    </location>
</feature>
<proteinExistence type="predicted"/>
<keyword evidence="1" id="KW-1133">Transmembrane helix</keyword>
<feature type="transmembrane region" description="Helical" evidence="1">
    <location>
        <begin position="38"/>
        <end position="59"/>
    </location>
</feature>
<organism evidence="2 3">
    <name type="scientific">Maricaulis maris (strain MCS10)</name>
    <name type="common">Caulobacter maris</name>
    <dbReference type="NCBI Taxonomy" id="394221"/>
    <lineage>
        <taxon>Bacteria</taxon>
        <taxon>Pseudomonadati</taxon>
        <taxon>Pseudomonadota</taxon>
        <taxon>Alphaproteobacteria</taxon>
        <taxon>Maricaulales</taxon>
        <taxon>Maricaulaceae</taxon>
        <taxon>Maricaulis</taxon>
    </lineage>
</organism>
<feature type="transmembrane region" description="Helical" evidence="1">
    <location>
        <begin position="92"/>
        <end position="113"/>
    </location>
</feature>
<feature type="transmembrane region" description="Helical" evidence="1">
    <location>
        <begin position="65"/>
        <end position="85"/>
    </location>
</feature>
<dbReference type="HOGENOM" id="CLU_125466_0_0_5"/>
<evidence type="ECO:0000256" key="1">
    <source>
        <dbReference type="SAM" id="Phobius"/>
    </source>
</evidence>
<accession>Q0AK61</accession>
<dbReference type="RefSeq" id="WP_011644976.1">
    <property type="nucleotide sequence ID" value="NC_008347.1"/>
</dbReference>
<dbReference type="AlphaFoldDB" id="Q0AK61"/>
<dbReference type="Proteomes" id="UP000001964">
    <property type="component" value="Chromosome"/>
</dbReference>
<keyword evidence="1" id="KW-0812">Transmembrane</keyword>
<keyword evidence="1" id="KW-0472">Membrane</keyword>
<evidence type="ECO:0000313" key="3">
    <source>
        <dbReference type="Proteomes" id="UP000001964"/>
    </source>
</evidence>
<dbReference type="KEGG" id="mmr:Mmar10_3051"/>
<name>Q0AK61_MARMM</name>
<dbReference type="STRING" id="394221.Mmar10_3051"/>
<dbReference type="OrthoDB" id="7631321at2"/>
<keyword evidence="3" id="KW-1185">Reference proteome</keyword>